<name>A0A1W2EG84_9HYPH</name>
<proteinExistence type="inferred from homology"/>
<feature type="binding site" evidence="10">
    <location>
        <position position="141"/>
    </location>
    <ligand>
        <name>sn-glycerol 3-phosphate</name>
        <dbReference type="ChEBI" id="CHEBI:57597"/>
    </ligand>
</feature>
<feature type="binding site" evidence="12">
    <location>
        <begin position="260"/>
        <end position="261"/>
    </location>
    <ligand>
        <name>substrate</name>
    </ligand>
</feature>
<dbReference type="GO" id="GO:0141152">
    <property type="term" value="F:glycerol-3-phosphate dehydrogenase (NAD+) activity"/>
    <property type="evidence" value="ECO:0007669"/>
    <property type="project" value="RHEA"/>
</dbReference>
<feature type="binding site" evidence="10">
    <location>
        <position position="260"/>
    </location>
    <ligand>
        <name>NADPH</name>
        <dbReference type="ChEBI" id="CHEBI:57783"/>
    </ligand>
</feature>
<evidence type="ECO:0000313" key="19">
    <source>
        <dbReference type="Proteomes" id="UP000192656"/>
    </source>
</evidence>
<evidence type="ECO:0000259" key="16">
    <source>
        <dbReference type="Pfam" id="PF01210"/>
    </source>
</evidence>
<evidence type="ECO:0000256" key="3">
    <source>
        <dbReference type="ARBA" id="ARBA00022741"/>
    </source>
</evidence>
<comment type="similarity">
    <text evidence="1 10 14">Belongs to the NAD-dependent glycerol-3-phosphate dehydrogenase family.</text>
</comment>
<evidence type="ECO:0000256" key="12">
    <source>
        <dbReference type="PIRSR" id="PIRSR000114-2"/>
    </source>
</evidence>
<evidence type="ECO:0000256" key="14">
    <source>
        <dbReference type="RuleBase" id="RU000437"/>
    </source>
</evidence>
<feature type="binding site" evidence="10">
    <location>
        <position position="143"/>
    </location>
    <ligand>
        <name>sn-glycerol 3-phosphate</name>
        <dbReference type="ChEBI" id="CHEBI:57597"/>
    </ligand>
</feature>
<evidence type="ECO:0000256" key="4">
    <source>
        <dbReference type="ARBA" id="ARBA00022857"/>
    </source>
</evidence>
<keyword evidence="6 10" id="KW-0520">NAD</keyword>
<feature type="binding site" evidence="13">
    <location>
        <position position="278"/>
    </location>
    <ligand>
        <name>NAD(+)</name>
        <dbReference type="ChEBI" id="CHEBI:57540"/>
    </ligand>
</feature>
<feature type="binding site" evidence="10">
    <location>
        <position position="56"/>
    </location>
    <ligand>
        <name>NADPH</name>
        <dbReference type="ChEBI" id="CHEBI:57783"/>
    </ligand>
</feature>
<feature type="binding site" evidence="10">
    <location>
        <position position="260"/>
    </location>
    <ligand>
        <name>sn-glycerol 3-phosphate</name>
        <dbReference type="ChEBI" id="CHEBI:57597"/>
    </ligand>
</feature>
<dbReference type="GO" id="GO:0051287">
    <property type="term" value="F:NAD binding"/>
    <property type="evidence" value="ECO:0007669"/>
    <property type="project" value="InterPro"/>
</dbReference>
<keyword evidence="9 10" id="KW-1208">Phospholipid metabolism</keyword>
<dbReference type="PANTHER" id="PTHR11728">
    <property type="entry name" value="GLYCEROL-3-PHOSPHATE DEHYDROGENASE"/>
    <property type="match status" value="1"/>
</dbReference>
<keyword evidence="4 10" id="KW-0521">NADP</keyword>
<dbReference type="STRING" id="937218.SAMN06297251_12513"/>
<dbReference type="GO" id="GO:0008654">
    <property type="term" value="P:phospholipid biosynthetic process"/>
    <property type="evidence" value="ECO:0007669"/>
    <property type="project" value="UniProtKB-KW"/>
</dbReference>
<feature type="domain" description="Glycerol-3-phosphate dehydrogenase NAD-dependent N-terminal" evidence="16">
    <location>
        <begin position="12"/>
        <end position="165"/>
    </location>
</feature>
<dbReference type="FunFam" id="3.40.50.720:FF:000019">
    <property type="entry name" value="Glycerol-3-phosphate dehydrogenase [NAD(P)+]"/>
    <property type="match status" value="1"/>
</dbReference>
<feature type="binding site" evidence="13">
    <location>
        <position position="260"/>
    </location>
    <ligand>
        <name>NAD(+)</name>
        <dbReference type="ChEBI" id="CHEBI:57540"/>
    </ligand>
</feature>
<dbReference type="Proteomes" id="UP000192656">
    <property type="component" value="Unassembled WGS sequence"/>
</dbReference>
<feature type="binding site" evidence="13">
    <location>
        <begin position="15"/>
        <end position="20"/>
    </location>
    <ligand>
        <name>NAD(+)</name>
        <dbReference type="ChEBI" id="CHEBI:57540"/>
    </ligand>
</feature>
<dbReference type="Gene3D" id="1.10.1040.10">
    <property type="entry name" value="N-(1-d-carboxylethyl)-l-norvaline Dehydrogenase, domain 2"/>
    <property type="match status" value="1"/>
</dbReference>
<dbReference type="GO" id="GO:0006650">
    <property type="term" value="P:glycerophospholipid metabolic process"/>
    <property type="evidence" value="ECO:0007669"/>
    <property type="project" value="UniProtKB-UniRule"/>
</dbReference>
<dbReference type="PRINTS" id="PR00077">
    <property type="entry name" value="GPDHDRGNASE"/>
</dbReference>
<feature type="binding site" evidence="10">
    <location>
        <position position="113"/>
    </location>
    <ligand>
        <name>NADPH</name>
        <dbReference type="ChEBI" id="CHEBI:57783"/>
    </ligand>
</feature>
<dbReference type="SUPFAM" id="SSF48179">
    <property type="entry name" value="6-phosphogluconate dehydrogenase C-terminal domain-like"/>
    <property type="match status" value="1"/>
</dbReference>
<sequence>MSLAKDEKGRFAVVGAGAWGTALAALYASAGHEVSLLVRDEARAATIAATRRNEAYLPGIDLPSTLHPTANPSAALTSADIVLLVVPAQVLGSVAKELVHAIPSKALVVLCSKGIDRTTGRFASENVREIIGARRLAVLSGPSFAADVARGLPTAVTVAAEEASAADAAAARLSTETFRCYASDDVAGVEAGGALKNVLALAAGAAIGRGLGESAKAAIVTRGFVELRRLSAALGGRAETTMGLSGLGDLLLTCSTAQSRNFAYGLAMGRGEPLSGLKLAEGVFSAEIASRLARERGVEVPIIDAVADILKGELSLDEAMRRLLTRPLKRESAD</sequence>
<feature type="binding site" evidence="10">
    <location>
        <position position="249"/>
    </location>
    <ligand>
        <name>sn-glycerol 3-phosphate</name>
        <dbReference type="ChEBI" id="CHEBI:57597"/>
    </ligand>
</feature>
<feature type="binding site" evidence="10">
    <location>
        <position position="113"/>
    </location>
    <ligand>
        <name>sn-glycerol 3-phosphate</name>
        <dbReference type="ChEBI" id="CHEBI:57597"/>
    </ligand>
</feature>
<reference evidence="18 19" key="1">
    <citation type="submission" date="2017-04" db="EMBL/GenBank/DDBJ databases">
        <authorList>
            <person name="Afonso C.L."/>
            <person name="Miller P.J."/>
            <person name="Scott M.A."/>
            <person name="Spackman E."/>
            <person name="Goraichik I."/>
            <person name="Dimitrov K.M."/>
            <person name="Suarez D.L."/>
            <person name="Swayne D.E."/>
        </authorList>
    </citation>
    <scope>NUCLEOTIDE SEQUENCE [LARGE SCALE GENOMIC DNA]</scope>
    <source>
        <strain evidence="18 19">CGMCC 1.10972</strain>
    </source>
</reference>
<dbReference type="InterPro" id="IPR036291">
    <property type="entry name" value="NAD(P)-bd_dom_sf"/>
</dbReference>
<evidence type="ECO:0000256" key="10">
    <source>
        <dbReference type="HAMAP-Rule" id="MF_00394"/>
    </source>
</evidence>
<keyword evidence="3 10" id="KW-0547">Nucleotide-binding</keyword>
<comment type="catalytic activity">
    <reaction evidence="10">
        <text>sn-glycerol 3-phosphate + NAD(+) = dihydroxyacetone phosphate + NADH + H(+)</text>
        <dbReference type="Rhea" id="RHEA:11092"/>
        <dbReference type="ChEBI" id="CHEBI:15378"/>
        <dbReference type="ChEBI" id="CHEBI:57540"/>
        <dbReference type="ChEBI" id="CHEBI:57597"/>
        <dbReference type="ChEBI" id="CHEBI:57642"/>
        <dbReference type="ChEBI" id="CHEBI:57945"/>
        <dbReference type="EC" id="1.1.1.94"/>
    </reaction>
</comment>
<evidence type="ECO:0000259" key="17">
    <source>
        <dbReference type="Pfam" id="PF07479"/>
    </source>
</evidence>
<evidence type="ECO:0000256" key="8">
    <source>
        <dbReference type="ARBA" id="ARBA00023209"/>
    </source>
</evidence>
<dbReference type="NCBIfam" id="NF000942">
    <property type="entry name" value="PRK00094.1-4"/>
    <property type="match status" value="1"/>
</dbReference>
<dbReference type="GO" id="GO:0046167">
    <property type="term" value="P:glycerol-3-phosphate biosynthetic process"/>
    <property type="evidence" value="ECO:0007669"/>
    <property type="project" value="UniProtKB-UniRule"/>
</dbReference>
<dbReference type="GO" id="GO:0005829">
    <property type="term" value="C:cytosol"/>
    <property type="evidence" value="ECO:0007669"/>
    <property type="project" value="TreeGrafter"/>
</dbReference>
<dbReference type="RefSeq" id="WP_084412217.1">
    <property type="nucleotide sequence ID" value="NZ_FWXR01000025.1"/>
</dbReference>
<comment type="function">
    <text evidence="10">Catalyzes the reduction of the glycolytic intermediate dihydroxyacetone phosphate (DHAP) to sn-glycerol 3-phosphate (G3P), the key precursor for phospholipid synthesis.</text>
</comment>
<dbReference type="PIRSF" id="PIRSF000114">
    <property type="entry name" value="Glycerol-3-P_dh"/>
    <property type="match status" value="1"/>
</dbReference>
<dbReference type="NCBIfam" id="NF000940">
    <property type="entry name" value="PRK00094.1-2"/>
    <property type="match status" value="1"/>
</dbReference>
<evidence type="ECO:0000256" key="9">
    <source>
        <dbReference type="ARBA" id="ARBA00023264"/>
    </source>
</evidence>
<dbReference type="AlphaFoldDB" id="A0A1W2EG84"/>
<keyword evidence="7 10" id="KW-0443">Lipid metabolism</keyword>
<dbReference type="GO" id="GO:0046168">
    <property type="term" value="P:glycerol-3-phosphate catabolic process"/>
    <property type="evidence" value="ECO:0007669"/>
    <property type="project" value="InterPro"/>
</dbReference>
<feature type="domain" description="Glycerol-3-phosphate dehydrogenase NAD-dependent C-terminal" evidence="17">
    <location>
        <begin position="185"/>
        <end position="320"/>
    </location>
</feature>
<evidence type="ECO:0000256" key="6">
    <source>
        <dbReference type="ARBA" id="ARBA00023027"/>
    </source>
</evidence>
<keyword evidence="19" id="KW-1185">Reference proteome</keyword>
<comment type="caution">
    <text evidence="10">Lacks conserved residue(s) required for the propagation of feature annotation.</text>
</comment>
<keyword evidence="8 10" id="KW-0594">Phospholipid biosynthesis</keyword>
<feature type="binding site" evidence="10">
    <location>
        <position position="279"/>
    </location>
    <ligand>
        <name>NADPH</name>
        <dbReference type="ChEBI" id="CHEBI:57783"/>
    </ligand>
</feature>
<dbReference type="PANTHER" id="PTHR11728:SF1">
    <property type="entry name" value="GLYCEROL-3-PHOSPHATE DEHYDROGENASE [NAD(+)] 2, CHLOROPLASTIC"/>
    <property type="match status" value="1"/>
</dbReference>
<dbReference type="OrthoDB" id="9812273at2"/>
<feature type="binding site" evidence="10">
    <location>
        <position position="39"/>
    </location>
    <ligand>
        <name>NADPH</name>
        <dbReference type="ChEBI" id="CHEBI:57783"/>
    </ligand>
</feature>
<dbReference type="SUPFAM" id="SSF51735">
    <property type="entry name" value="NAD(P)-binding Rossmann-fold domains"/>
    <property type="match status" value="1"/>
</dbReference>
<feature type="binding site" evidence="10">
    <location>
        <position position="145"/>
    </location>
    <ligand>
        <name>NADPH</name>
        <dbReference type="ChEBI" id="CHEBI:57783"/>
    </ligand>
</feature>
<dbReference type="Pfam" id="PF01210">
    <property type="entry name" value="NAD_Gly3P_dh_N"/>
    <property type="match status" value="1"/>
</dbReference>
<evidence type="ECO:0000256" key="1">
    <source>
        <dbReference type="ARBA" id="ARBA00011009"/>
    </source>
</evidence>
<dbReference type="InterPro" id="IPR006168">
    <property type="entry name" value="G3P_DH_NAD-dep"/>
</dbReference>
<feature type="binding site" evidence="13">
    <location>
        <position position="145"/>
    </location>
    <ligand>
        <name>NAD(+)</name>
        <dbReference type="ChEBI" id="CHEBI:57540"/>
    </ligand>
</feature>
<feature type="binding site" evidence="10">
    <location>
        <position position="259"/>
    </location>
    <ligand>
        <name>sn-glycerol 3-phosphate</name>
        <dbReference type="ChEBI" id="CHEBI:57597"/>
    </ligand>
</feature>
<dbReference type="InterPro" id="IPR008927">
    <property type="entry name" value="6-PGluconate_DH-like_C_sf"/>
</dbReference>
<feature type="binding site" evidence="10">
    <location>
        <position position="19"/>
    </location>
    <ligand>
        <name>NADPH</name>
        <dbReference type="ChEBI" id="CHEBI:57783"/>
    </ligand>
</feature>
<accession>A0A1W2EG84</accession>
<feature type="active site" description="Proton acceptor" evidence="10 11">
    <location>
        <position position="196"/>
    </location>
</feature>
<dbReference type="InterPro" id="IPR006109">
    <property type="entry name" value="G3P_DH_NAD-dep_C"/>
</dbReference>
<dbReference type="UniPathway" id="UPA00940"/>
<dbReference type="InterPro" id="IPR013328">
    <property type="entry name" value="6PGD_dom2"/>
</dbReference>
<dbReference type="HAMAP" id="MF_00394">
    <property type="entry name" value="NAD_Glyc3P_dehydrog"/>
    <property type="match status" value="1"/>
</dbReference>
<feature type="binding site" evidence="12">
    <location>
        <position position="113"/>
    </location>
    <ligand>
        <name>substrate</name>
    </ligand>
</feature>
<feature type="binding site" evidence="10">
    <location>
        <position position="281"/>
    </location>
    <ligand>
        <name>NADPH</name>
        <dbReference type="ChEBI" id="CHEBI:57783"/>
    </ligand>
</feature>
<gene>
    <name evidence="10" type="primary">gpsA</name>
    <name evidence="18" type="ORF">SAMN06297251_12513</name>
</gene>
<comment type="pathway">
    <text evidence="10">Membrane lipid metabolism; glycerophospholipid metabolism.</text>
</comment>
<evidence type="ECO:0000256" key="5">
    <source>
        <dbReference type="ARBA" id="ARBA00023002"/>
    </source>
</evidence>
<dbReference type="Gene3D" id="3.40.50.720">
    <property type="entry name" value="NAD(P)-binding Rossmann-like Domain"/>
    <property type="match status" value="1"/>
</dbReference>
<feature type="binding site" evidence="10">
    <location>
        <position position="196"/>
    </location>
    <ligand>
        <name>sn-glycerol 3-phosphate</name>
        <dbReference type="ChEBI" id="CHEBI:57597"/>
    </ligand>
</feature>
<keyword evidence="10" id="KW-0963">Cytoplasm</keyword>
<comment type="catalytic activity">
    <reaction evidence="10 15">
        <text>sn-glycerol 3-phosphate + NADP(+) = dihydroxyacetone phosphate + NADPH + H(+)</text>
        <dbReference type="Rhea" id="RHEA:11096"/>
        <dbReference type="ChEBI" id="CHEBI:15378"/>
        <dbReference type="ChEBI" id="CHEBI:57597"/>
        <dbReference type="ChEBI" id="CHEBI:57642"/>
        <dbReference type="ChEBI" id="CHEBI:57783"/>
        <dbReference type="ChEBI" id="CHEBI:58349"/>
        <dbReference type="EC" id="1.1.1.94"/>
    </reaction>
</comment>
<dbReference type="InterPro" id="IPR011128">
    <property type="entry name" value="G3P_DH_NAD-dep_N"/>
</dbReference>
<keyword evidence="5 10" id="KW-0560">Oxidoreductase</keyword>
<dbReference type="GO" id="GO:0005975">
    <property type="term" value="P:carbohydrate metabolic process"/>
    <property type="evidence" value="ECO:0007669"/>
    <property type="project" value="InterPro"/>
</dbReference>
<dbReference type="Pfam" id="PF07479">
    <property type="entry name" value="NAD_Gly3P_dh_C"/>
    <property type="match status" value="1"/>
</dbReference>
<dbReference type="GO" id="GO:0141153">
    <property type="term" value="F:glycerol-3-phosphate dehydrogenase (NADP+) activity"/>
    <property type="evidence" value="ECO:0007669"/>
    <property type="project" value="RHEA"/>
</dbReference>
<comment type="subcellular location">
    <subcellularLocation>
        <location evidence="10">Cytoplasm</location>
    </subcellularLocation>
</comment>
<evidence type="ECO:0000256" key="11">
    <source>
        <dbReference type="PIRSR" id="PIRSR000114-1"/>
    </source>
</evidence>
<evidence type="ECO:0000313" key="18">
    <source>
        <dbReference type="EMBL" id="SMD08645.1"/>
    </source>
</evidence>
<evidence type="ECO:0000256" key="7">
    <source>
        <dbReference type="ARBA" id="ARBA00023098"/>
    </source>
</evidence>
<feature type="binding site" evidence="10">
    <location>
        <position position="261"/>
    </location>
    <ligand>
        <name>sn-glycerol 3-phosphate</name>
        <dbReference type="ChEBI" id="CHEBI:57597"/>
    </ligand>
</feature>
<evidence type="ECO:0000256" key="13">
    <source>
        <dbReference type="PIRSR" id="PIRSR000114-3"/>
    </source>
</evidence>
<evidence type="ECO:0000256" key="2">
    <source>
        <dbReference type="ARBA" id="ARBA00022516"/>
    </source>
</evidence>
<organism evidence="18 19">
    <name type="scientific">Fulvimarina manganoxydans</name>
    <dbReference type="NCBI Taxonomy" id="937218"/>
    <lineage>
        <taxon>Bacteria</taxon>
        <taxon>Pseudomonadati</taxon>
        <taxon>Pseudomonadota</taxon>
        <taxon>Alphaproteobacteria</taxon>
        <taxon>Hyphomicrobiales</taxon>
        <taxon>Aurantimonadaceae</taxon>
        <taxon>Fulvimarina</taxon>
    </lineage>
</organism>
<keyword evidence="2 10" id="KW-0444">Lipid biosynthesis</keyword>
<protein>
    <recommendedName>
        <fullName evidence="10">Glycerol-3-phosphate dehydrogenase [NAD(P)+]</fullName>
        <ecNumber evidence="10">1.1.1.94</ecNumber>
    </recommendedName>
    <alternativeName>
        <fullName evidence="10">NAD(P)(+)-dependent glycerol-3-phosphate dehydrogenase</fullName>
    </alternativeName>
    <alternativeName>
        <fullName evidence="10">NAD(P)H-dependent dihydroxyacetone-phosphate reductase</fullName>
    </alternativeName>
</protein>
<evidence type="ECO:0000256" key="15">
    <source>
        <dbReference type="RuleBase" id="RU000439"/>
    </source>
</evidence>
<dbReference type="EMBL" id="FWXR01000025">
    <property type="protein sequence ID" value="SMD08645.1"/>
    <property type="molecule type" value="Genomic_DNA"/>
</dbReference>
<dbReference type="PROSITE" id="PS00957">
    <property type="entry name" value="NAD_G3PDH"/>
    <property type="match status" value="1"/>
</dbReference>
<dbReference type="EC" id="1.1.1.94" evidence="10"/>